<comment type="caution">
    <text evidence="2">The sequence shown here is derived from an EMBL/GenBank/DDBJ whole genome shotgun (WGS) entry which is preliminary data.</text>
</comment>
<evidence type="ECO:0000259" key="1">
    <source>
        <dbReference type="PROSITE" id="PS51736"/>
    </source>
</evidence>
<keyword evidence="3" id="KW-1185">Reference proteome</keyword>
<evidence type="ECO:0000313" key="2">
    <source>
        <dbReference type="EMBL" id="MFC0274699.1"/>
    </source>
</evidence>
<dbReference type="InterPro" id="IPR006119">
    <property type="entry name" value="Resolv_N"/>
</dbReference>
<dbReference type="Gene3D" id="1.10.10.60">
    <property type="entry name" value="Homeodomain-like"/>
    <property type="match status" value="1"/>
</dbReference>
<feature type="domain" description="Resolvase/invertase-type recombinase catalytic" evidence="1">
    <location>
        <begin position="1"/>
        <end position="50"/>
    </location>
</feature>
<dbReference type="EMBL" id="JBHLVO010000043">
    <property type="protein sequence ID" value="MFC0274699.1"/>
    <property type="molecule type" value="Genomic_DNA"/>
</dbReference>
<proteinExistence type="predicted"/>
<protein>
    <submittedName>
        <fullName evidence="2">Recombinase family protein</fullName>
    </submittedName>
</protein>
<accession>A0ABV6GLZ9</accession>
<dbReference type="InterPro" id="IPR036162">
    <property type="entry name" value="Resolvase-like_N_sf"/>
</dbReference>
<dbReference type="SUPFAM" id="SSF53041">
    <property type="entry name" value="Resolvase-like"/>
    <property type="match status" value="1"/>
</dbReference>
<gene>
    <name evidence="2" type="ORF">ACFFIX_25565</name>
</gene>
<name>A0ABV6GLZ9_9BACI</name>
<organism evidence="2 3">
    <name type="scientific">Metabacillus herbersteinensis</name>
    <dbReference type="NCBI Taxonomy" id="283816"/>
    <lineage>
        <taxon>Bacteria</taxon>
        <taxon>Bacillati</taxon>
        <taxon>Bacillota</taxon>
        <taxon>Bacilli</taxon>
        <taxon>Bacillales</taxon>
        <taxon>Bacillaceae</taxon>
        <taxon>Metabacillus</taxon>
    </lineage>
</organism>
<reference evidence="2 3" key="1">
    <citation type="submission" date="2024-09" db="EMBL/GenBank/DDBJ databases">
        <authorList>
            <person name="Sun Q."/>
            <person name="Mori K."/>
        </authorList>
    </citation>
    <scope>NUCLEOTIDE SEQUENCE [LARGE SCALE GENOMIC DNA]</scope>
    <source>
        <strain evidence="2 3">CCM 7228</strain>
    </source>
</reference>
<dbReference type="Pfam" id="PF00239">
    <property type="entry name" value="Resolvase"/>
    <property type="match status" value="1"/>
</dbReference>
<dbReference type="PROSITE" id="PS51736">
    <property type="entry name" value="RECOMBINASES_3"/>
    <property type="match status" value="1"/>
</dbReference>
<dbReference type="Proteomes" id="UP001589854">
    <property type="component" value="Unassembled WGS sequence"/>
</dbReference>
<dbReference type="Gene3D" id="6.10.250.10">
    <property type="match status" value="1"/>
</dbReference>
<evidence type="ECO:0000313" key="3">
    <source>
        <dbReference type="Proteomes" id="UP001589854"/>
    </source>
</evidence>
<sequence length="107" mass="12190">MKVNLTFKVNEKANSLQSLLFNVLGSFAQFEKDIIVERTSEGREKAKSIGKHMGRPSQQRKNIEEALRLYNSRNTNGLSVKVIVKLIGVPKATLYVEMRKKRANNLE</sequence>